<reference evidence="2 4" key="1">
    <citation type="submission" date="2013-06" db="EMBL/GenBank/DDBJ databases">
        <title>Rumen cellulosomics: divergent fiber-degrading strategies revealed by comparative genome-wide analysis of six Ruminococcal strains.</title>
        <authorList>
            <person name="Dassa B."/>
            <person name="Borovok I."/>
            <person name="Lamed R."/>
            <person name="Flint H."/>
            <person name="Yeoman C.J."/>
            <person name="White B."/>
            <person name="Bayer E.A."/>
        </authorList>
    </citation>
    <scope>NUCLEOTIDE SEQUENCE [LARGE SCALE GENOMIC DNA]</scope>
    <source>
        <strain evidence="2 4">SY3</strain>
    </source>
</reference>
<organism evidence="2 4">
    <name type="scientific">Ruminococcus albus SY3</name>
    <dbReference type="NCBI Taxonomy" id="1341156"/>
    <lineage>
        <taxon>Bacteria</taxon>
        <taxon>Bacillati</taxon>
        <taxon>Bacillota</taxon>
        <taxon>Clostridia</taxon>
        <taxon>Eubacteriales</taxon>
        <taxon>Oscillospiraceae</taxon>
        <taxon>Ruminococcus</taxon>
    </lineage>
</organism>
<protein>
    <recommendedName>
        <fullName evidence="5">TMhelix containing protein</fullName>
    </recommendedName>
</protein>
<evidence type="ECO:0008006" key="5">
    <source>
        <dbReference type="Google" id="ProtNLM"/>
    </source>
</evidence>
<accession>A0A011VTY6</accession>
<name>A0A011VTY6_RUMAL</name>
<keyword evidence="1" id="KW-0732">Signal</keyword>
<feature type="chain" id="PRO_5038206425" description="TMhelix containing protein" evidence="1">
    <location>
        <begin position="21"/>
        <end position="63"/>
    </location>
</feature>
<dbReference type="EMBL" id="JEOB01000004">
    <property type="protein sequence ID" value="EXM38726.1"/>
    <property type="molecule type" value="Genomic_DNA"/>
</dbReference>
<dbReference type="AlphaFoldDB" id="A0A011VTY6"/>
<dbReference type="Proteomes" id="UP000021369">
    <property type="component" value="Unassembled WGS sequence"/>
</dbReference>
<sequence length="63" mass="6888">MKKVKISVMICFATMMAVLAGMVINTVQTGSFDTQGTTVLAICTVMYCSAKTKYDKMKAEQIL</sequence>
<dbReference type="RefSeq" id="WP_024856028.1">
    <property type="nucleotide sequence ID" value="NZ_JEOB01000002.1"/>
</dbReference>
<evidence type="ECO:0000256" key="1">
    <source>
        <dbReference type="SAM" id="SignalP"/>
    </source>
</evidence>
<feature type="signal peptide" evidence="1">
    <location>
        <begin position="1"/>
        <end position="20"/>
    </location>
</feature>
<evidence type="ECO:0000313" key="4">
    <source>
        <dbReference type="Proteomes" id="UP000021369"/>
    </source>
</evidence>
<gene>
    <name evidence="3" type="ORF">RASY3_08575</name>
    <name evidence="2" type="ORF">RASY3_18960</name>
</gene>
<evidence type="ECO:0000313" key="2">
    <source>
        <dbReference type="EMBL" id="EXM38726.1"/>
    </source>
</evidence>
<dbReference type="EMBL" id="JEOB01000002">
    <property type="protein sequence ID" value="EXM40240.1"/>
    <property type="molecule type" value="Genomic_DNA"/>
</dbReference>
<evidence type="ECO:0000313" key="3">
    <source>
        <dbReference type="EMBL" id="EXM40240.1"/>
    </source>
</evidence>
<dbReference type="PATRIC" id="fig|1341156.4.peg.1019"/>
<dbReference type="OrthoDB" id="1826797at2"/>
<proteinExistence type="predicted"/>
<keyword evidence="4" id="KW-1185">Reference proteome</keyword>
<comment type="caution">
    <text evidence="2">The sequence shown here is derived from an EMBL/GenBank/DDBJ whole genome shotgun (WGS) entry which is preliminary data.</text>
</comment>